<dbReference type="EMBL" id="CAJNIZ010028446">
    <property type="protein sequence ID" value="CAE7508143.1"/>
    <property type="molecule type" value="Genomic_DNA"/>
</dbReference>
<keyword evidence="3" id="KW-1185">Reference proteome</keyword>
<dbReference type="Proteomes" id="UP000649617">
    <property type="component" value="Unassembled WGS sequence"/>
</dbReference>
<evidence type="ECO:0008006" key="4">
    <source>
        <dbReference type="Google" id="ProtNLM"/>
    </source>
</evidence>
<sequence>MLGLQLQKKRWAGPRKEDTPAVPEGPEPGLGQDFGYHLLDTEVNGATVRMVKIQCPGVEHEDVSVDLLFNGCQVRLSRRAACGVAAAAWAKRFEFPTHEGIFEFWEDQMRLEHGFLHLIFRMRPFHSRRVRFPRHYTLTATDTDDWWDYPGAAVPAGKEAANLADSHVQDPRKVTPA</sequence>
<organism evidence="2 3">
    <name type="scientific">Symbiodinium pilosum</name>
    <name type="common">Dinoflagellate</name>
    <dbReference type="NCBI Taxonomy" id="2952"/>
    <lineage>
        <taxon>Eukaryota</taxon>
        <taxon>Sar</taxon>
        <taxon>Alveolata</taxon>
        <taxon>Dinophyceae</taxon>
        <taxon>Suessiales</taxon>
        <taxon>Symbiodiniaceae</taxon>
        <taxon>Symbiodinium</taxon>
    </lineage>
</organism>
<dbReference type="AlphaFoldDB" id="A0A812T5J7"/>
<evidence type="ECO:0000313" key="3">
    <source>
        <dbReference type="Proteomes" id="UP000649617"/>
    </source>
</evidence>
<name>A0A812T5J7_SYMPI</name>
<evidence type="ECO:0000313" key="2">
    <source>
        <dbReference type="EMBL" id="CAE7508143.1"/>
    </source>
</evidence>
<dbReference type="OrthoDB" id="446183at2759"/>
<protein>
    <recommendedName>
        <fullName evidence="4">SHSP domain-containing protein</fullName>
    </recommendedName>
</protein>
<comment type="caution">
    <text evidence="2">The sequence shown here is derived from an EMBL/GenBank/DDBJ whole genome shotgun (WGS) entry which is preliminary data.</text>
</comment>
<proteinExistence type="predicted"/>
<accession>A0A812T5J7</accession>
<evidence type="ECO:0000256" key="1">
    <source>
        <dbReference type="SAM" id="MobiDB-lite"/>
    </source>
</evidence>
<reference evidence="2" key="1">
    <citation type="submission" date="2021-02" db="EMBL/GenBank/DDBJ databases">
        <authorList>
            <person name="Dougan E. K."/>
            <person name="Rhodes N."/>
            <person name="Thang M."/>
            <person name="Chan C."/>
        </authorList>
    </citation>
    <scope>NUCLEOTIDE SEQUENCE</scope>
</reference>
<gene>
    <name evidence="2" type="ORF">SPIL2461_LOCUS13187</name>
</gene>
<feature type="region of interest" description="Disordered" evidence="1">
    <location>
        <begin position="10"/>
        <end position="30"/>
    </location>
</feature>